<evidence type="ECO:0000313" key="4">
    <source>
        <dbReference type="Proteomes" id="UP000831485"/>
    </source>
</evidence>
<gene>
    <name evidence="1" type="ORF">GMPD_30620</name>
    <name evidence="2" type="ORF">M1B72_05945</name>
</gene>
<dbReference type="AlphaFoldDB" id="A0A6V8N053"/>
<accession>A0A6V8N053</accession>
<dbReference type="EMBL" id="BLXY01000007">
    <property type="protein sequence ID" value="GFO65143.1"/>
    <property type="molecule type" value="Genomic_DNA"/>
</dbReference>
<reference evidence="1" key="2">
    <citation type="journal article" date="2021" name="Int. J. Syst. Evol. Microbiol.">
        <title>Geomonas silvestris sp. nov., Geomonas paludis sp. nov. and Geomonas limicola sp. nov., isolated from terrestrial environments, and emended description of the genus Geomonas.</title>
        <authorList>
            <person name="Itoh H."/>
            <person name="Xu Z."/>
            <person name="Masuda Y."/>
            <person name="Ushijima N."/>
            <person name="Hayakawa C."/>
            <person name="Shiratori Y."/>
            <person name="Senoo K."/>
        </authorList>
    </citation>
    <scope>NUCLEOTIDE SEQUENCE</scope>
    <source>
        <strain evidence="1">Red736</strain>
    </source>
</reference>
<sequence>MGKDSKTLCKWDKDEIKDNLKELKKIVAEPRYVCKKCGRAAKKEEHLCKPEPLDK</sequence>
<evidence type="ECO:0000313" key="1">
    <source>
        <dbReference type="EMBL" id="GFO65143.1"/>
    </source>
</evidence>
<protein>
    <submittedName>
        <fullName evidence="1">Uncharacterized protein</fullName>
    </submittedName>
</protein>
<dbReference type="RefSeq" id="WP_183348929.1">
    <property type="nucleotide sequence ID" value="NZ_BLXY01000007.1"/>
</dbReference>
<dbReference type="Proteomes" id="UP000568888">
    <property type="component" value="Unassembled WGS sequence"/>
</dbReference>
<keyword evidence="4" id="KW-1185">Reference proteome</keyword>
<evidence type="ECO:0000313" key="2">
    <source>
        <dbReference type="EMBL" id="UPU37248.1"/>
    </source>
</evidence>
<proteinExistence type="predicted"/>
<evidence type="ECO:0000313" key="3">
    <source>
        <dbReference type="Proteomes" id="UP000568888"/>
    </source>
</evidence>
<dbReference type="Proteomes" id="UP000831485">
    <property type="component" value="Chromosome"/>
</dbReference>
<name>A0A6V8N053_9BACT</name>
<dbReference type="EMBL" id="CP096574">
    <property type="protein sequence ID" value="UPU37248.1"/>
    <property type="molecule type" value="Genomic_DNA"/>
</dbReference>
<reference evidence="2" key="3">
    <citation type="submission" date="2022-04" db="EMBL/GenBank/DDBJ databases">
        <authorList>
            <person name="Liu G."/>
        </authorList>
    </citation>
    <scope>NUCLEOTIDE SEQUENCE</scope>
    <source>
        <strain evidence="2">RG22</strain>
    </source>
</reference>
<organism evidence="1 3">
    <name type="scientific">Geomonas paludis</name>
    <dbReference type="NCBI Taxonomy" id="2740185"/>
    <lineage>
        <taxon>Bacteria</taxon>
        <taxon>Pseudomonadati</taxon>
        <taxon>Thermodesulfobacteriota</taxon>
        <taxon>Desulfuromonadia</taxon>
        <taxon>Geobacterales</taxon>
        <taxon>Geobacteraceae</taxon>
        <taxon>Geomonas</taxon>
    </lineage>
</organism>
<reference evidence="3" key="1">
    <citation type="submission" date="2020-06" db="EMBL/GenBank/DDBJ databases">
        <title>Draft genomic sequecing of Geomonas sp. Red736.</title>
        <authorList>
            <person name="Itoh H."/>
            <person name="Xu Z.X."/>
            <person name="Ushijima N."/>
            <person name="Masuda Y."/>
            <person name="Shiratori Y."/>
            <person name="Senoo K."/>
        </authorList>
    </citation>
    <scope>NUCLEOTIDE SEQUENCE [LARGE SCALE GENOMIC DNA]</scope>
    <source>
        <strain evidence="3">Red736</strain>
    </source>
</reference>